<evidence type="ECO:0000256" key="3">
    <source>
        <dbReference type="ARBA" id="ARBA00022475"/>
    </source>
</evidence>
<comment type="subcellular location">
    <subcellularLocation>
        <location evidence="1">Cell membrane</location>
        <topology evidence="1">Multi-pass membrane protein</topology>
    </subcellularLocation>
</comment>
<feature type="domain" description="Major facilitator superfamily (MFS) profile" evidence="9">
    <location>
        <begin position="23"/>
        <end position="455"/>
    </location>
</feature>
<dbReference type="AlphaFoldDB" id="A0A2K5APY5"/>
<reference evidence="11" key="1">
    <citation type="submission" date="2018-01" db="EMBL/GenBank/DDBJ databases">
        <authorList>
            <person name="Kerou L M."/>
        </authorList>
    </citation>
    <scope>NUCLEOTIDE SEQUENCE [LARGE SCALE GENOMIC DNA]</scope>
    <source>
        <strain evidence="11">SCU2</strain>
    </source>
</reference>
<evidence type="ECO:0000256" key="8">
    <source>
        <dbReference type="SAM" id="Phobius"/>
    </source>
</evidence>
<feature type="transmembrane region" description="Helical" evidence="8">
    <location>
        <begin position="114"/>
        <end position="132"/>
    </location>
</feature>
<feature type="transmembrane region" description="Helical" evidence="8">
    <location>
        <begin position="431"/>
        <end position="448"/>
    </location>
</feature>
<feature type="compositionally biased region" description="Low complexity" evidence="7">
    <location>
        <begin position="145"/>
        <end position="158"/>
    </location>
</feature>
<evidence type="ECO:0000256" key="4">
    <source>
        <dbReference type="ARBA" id="ARBA00022692"/>
    </source>
</evidence>
<feature type="region of interest" description="Disordered" evidence="7">
    <location>
        <begin position="143"/>
        <end position="184"/>
    </location>
</feature>
<keyword evidence="6 8" id="KW-0472">Membrane</keyword>
<dbReference type="InterPro" id="IPR036259">
    <property type="entry name" value="MFS_trans_sf"/>
</dbReference>
<dbReference type="GO" id="GO:0005886">
    <property type="term" value="C:plasma membrane"/>
    <property type="evidence" value="ECO:0007669"/>
    <property type="project" value="UniProtKB-SubCell"/>
</dbReference>
<dbReference type="KEGG" id="ncv:NCAV_0509"/>
<feature type="transmembrane region" description="Helical" evidence="8">
    <location>
        <begin position="60"/>
        <end position="82"/>
    </location>
</feature>
<dbReference type="Proteomes" id="UP000236248">
    <property type="component" value="Chromosome NCAV"/>
</dbReference>
<dbReference type="PANTHER" id="PTHR23517:SF13">
    <property type="entry name" value="MAJOR FACILITATOR SUPERFAMILY MFS_1"/>
    <property type="match status" value="1"/>
</dbReference>
<keyword evidence="2" id="KW-0813">Transport</keyword>
<feature type="compositionally biased region" description="Low complexity" evidence="7">
    <location>
        <begin position="165"/>
        <end position="184"/>
    </location>
</feature>
<sequence length="457" mass="49629">MDCDRGNGKSKKKEREEKGSTMMLLLLYICALSMGIAYGAHVPLVPVFAREVLNATYTEVGMVGMANYIPYAFFPFIVGLLLDRFNKGAMLLSGVSMALASIAMLSLARSILDLALIRAFSGIAHAFFWPSAEAMISMSTRIDESSNSPDRNNSSSGNNDRDKSSNSSSSNSSSNSNSSSGSLGSVRSISRFTMAWVFGYMVGPLIGSSLFHLGYLQLFIYSSTMIIPALACSIIIILLSKHKGYSSDGIKGEEDRRSRSSDSKGRVDLTLISIVKGKIMFIAMIMYYSASFAILLSIVPSYMKDNGVDEQLIGMLFFIFGIARMLTLLAIQLFARYEHISILIASGAIASSMLIMHTAPTPPSFGIALLALGFAFSIYFPITLTMLTRYVPSKMIGSMVGLYETIFGIGWTLGPITSGIVADVFSIDAPYLAMFLIGVVMIPIYTMLRLKDGTITK</sequence>
<dbReference type="PANTHER" id="PTHR23517">
    <property type="entry name" value="RESISTANCE PROTEIN MDTM, PUTATIVE-RELATED-RELATED"/>
    <property type="match status" value="1"/>
</dbReference>
<feature type="transmembrane region" description="Helical" evidence="8">
    <location>
        <begin position="192"/>
        <end position="213"/>
    </location>
</feature>
<feature type="transmembrane region" description="Helical" evidence="8">
    <location>
        <begin position="279"/>
        <end position="300"/>
    </location>
</feature>
<dbReference type="GO" id="GO:0022857">
    <property type="term" value="F:transmembrane transporter activity"/>
    <property type="evidence" value="ECO:0007669"/>
    <property type="project" value="InterPro"/>
</dbReference>
<dbReference type="SUPFAM" id="SSF103473">
    <property type="entry name" value="MFS general substrate transporter"/>
    <property type="match status" value="2"/>
</dbReference>
<protein>
    <submittedName>
        <fullName evidence="10">MFS transporter</fullName>
    </submittedName>
</protein>
<dbReference type="Pfam" id="PF07690">
    <property type="entry name" value="MFS_1"/>
    <property type="match status" value="2"/>
</dbReference>
<dbReference type="EMBL" id="LT981265">
    <property type="protein sequence ID" value="SPC33702.1"/>
    <property type="molecule type" value="Genomic_DNA"/>
</dbReference>
<dbReference type="RefSeq" id="WP_103287486.1">
    <property type="nucleotide sequence ID" value="NZ_LT981265.1"/>
</dbReference>
<feature type="transmembrane region" description="Helical" evidence="8">
    <location>
        <begin position="21"/>
        <end position="40"/>
    </location>
</feature>
<feature type="transmembrane region" description="Helical" evidence="8">
    <location>
        <begin position="342"/>
        <end position="359"/>
    </location>
</feature>
<evidence type="ECO:0000313" key="10">
    <source>
        <dbReference type="EMBL" id="SPC33702.1"/>
    </source>
</evidence>
<proteinExistence type="predicted"/>
<dbReference type="Gene3D" id="1.20.1250.20">
    <property type="entry name" value="MFS general substrate transporter like domains"/>
    <property type="match status" value="1"/>
</dbReference>
<dbReference type="PROSITE" id="PS50850">
    <property type="entry name" value="MFS"/>
    <property type="match status" value="1"/>
</dbReference>
<keyword evidence="3" id="KW-1003">Cell membrane</keyword>
<evidence type="ECO:0000256" key="2">
    <source>
        <dbReference type="ARBA" id="ARBA00022448"/>
    </source>
</evidence>
<keyword evidence="11" id="KW-1185">Reference proteome</keyword>
<accession>A0A2K5APY5</accession>
<feature type="transmembrane region" description="Helical" evidence="8">
    <location>
        <begin position="365"/>
        <end position="388"/>
    </location>
</feature>
<dbReference type="InterPro" id="IPR020846">
    <property type="entry name" value="MFS_dom"/>
</dbReference>
<evidence type="ECO:0000256" key="6">
    <source>
        <dbReference type="ARBA" id="ARBA00023136"/>
    </source>
</evidence>
<evidence type="ECO:0000259" key="9">
    <source>
        <dbReference type="PROSITE" id="PS50850"/>
    </source>
</evidence>
<evidence type="ECO:0000256" key="5">
    <source>
        <dbReference type="ARBA" id="ARBA00022989"/>
    </source>
</evidence>
<evidence type="ECO:0000256" key="7">
    <source>
        <dbReference type="SAM" id="MobiDB-lite"/>
    </source>
</evidence>
<dbReference type="InterPro" id="IPR011701">
    <property type="entry name" value="MFS"/>
</dbReference>
<name>A0A2K5APY5_9ARCH</name>
<keyword evidence="4 8" id="KW-0812">Transmembrane</keyword>
<gene>
    <name evidence="10" type="ORF">NCAV_0509</name>
</gene>
<keyword evidence="5 8" id="KW-1133">Transmembrane helix</keyword>
<evidence type="ECO:0000256" key="1">
    <source>
        <dbReference type="ARBA" id="ARBA00004651"/>
    </source>
</evidence>
<feature type="transmembrane region" description="Helical" evidence="8">
    <location>
        <begin position="219"/>
        <end position="239"/>
    </location>
</feature>
<feature type="transmembrane region" description="Helical" evidence="8">
    <location>
        <begin position="400"/>
        <end position="425"/>
    </location>
</feature>
<organism evidence="10 11">
    <name type="scientific">Candidatus Nitrosocaldus cavascurensis</name>
    <dbReference type="NCBI Taxonomy" id="2058097"/>
    <lineage>
        <taxon>Archaea</taxon>
        <taxon>Nitrososphaerota</taxon>
        <taxon>Nitrososphaeria</taxon>
        <taxon>Candidatus Nitrosocaldales</taxon>
        <taxon>Candidatus Nitrosocaldaceae</taxon>
        <taxon>Candidatus Nitrosocaldus</taxon>
    </lineage>
</organism>
<dbReference type="GeneID" id="41594601"/>
<feature type="transmembrane region" description="Helical" evidence="8">
    <location>
        <begin position="312"/>
        <end position="335"/>
    </location>
</feature>
<dbReference type="InterPro" id="IPR050171">
    <property type="entry name" value="MFS_Transporters"/>
</dbReference>
<evidence type="ECO:0000313" key="11">
    <source>
        <dbReference type="Proteomes" id="UP000236248"/>
    </source>
</evidence>
<feature type="transmembrane region" description="Helical" evidence="8">
    <location>
        <begin position="89"/>
        <end position="108"/>
    </location>
</feature>